<dbReference type="Proteomes" id="UP000504724">
    <property type="component" value="Chromosome"/>
</dbReference>
<sequence length="92" mass="10006">MTTALTPLSAQADHTFTLGAWYNFAEENDNLPTDAYTKNGEFGNEAVIFYMDGNTEPGHGIWSYSAELRIGPGSFTDVDNNATGDEISLHEA</sequence>
<name>A0A7D4NK68_9GAMM</name>
<evidence type="ECO:0008006" key="3">
    <source>
        <dbReference type="Google" id="ProtNLM"/>
    </source>
</evidence>
<dbReference type="AlphaFoldDB" id="A0A7D4NK68"/>
<protein>
    <recommendedName>
        <fullName evidence="3">Porin</fullName>
    </recommendedName>
</protein>
<keyword evidence="2" id="KW-1185">Reference proteome</keyword>
<accession>A0A7D4NK68</accession>
<proteinExistence type="predicted"/>
<dbReference type="RefSeq" id="WP_173283705.1">
    <property type="nucleotide sequence ID" value="NZ_CP054020.1"/>
</dbReference>
<gene>
    <name evidence="1" type="ORF">HQN79_00290</name>
</gene>
<evidence type="ECO:0000313" key="2">
    <source>
        <dbReference type="Proteomes" id="UP000504724"/>
    </source>
</evidence>
<organism evidence="1 2">
    <name type="scientific">Thiomicrorhabdus xiamenensis</name>
    <dbReference type="NCBI Taxonomy" id="2739063"/>
    <lineage>
        <taxon>Bacteria</taxon>
        <taxon>Pseudomonadati</taxon>
        <taxon>Pseudomonadota</taxon>
        <taxon>Gammaproteobacteria</taxon>
        <taxon>Thiotrichales</taxon>
        <taxon>Piscirickettsiaceae</taxon>
        <taxon>Thiomicrorhabdus</taxon>
    </lineage>
</organism>
<dbReference type="EMBL" id="CP054020">
    <property type="protein sequence ID" value="QKI88114.1"/>
    <property type="molecule type" value="Genomic_DNA"/>
</dbReference>
<dbReference type="KEGG" id="txa:HQN79_00290"/>
<reference evidence="1 2" key="1">
    <citation type="submission" date="2020-05" db="EMBL/GenBank/DDBJ databases">
        <title>Thiomicrorhabdus sediminis sp.nov. and Thiomicrorhabdus xiamenensis sp.nov., novel sulfur-oxidizing bacteria isolated from coastal sediment.</title>
        <authorList>
            <person name="Liu X."/>
        </authorList>
    </citation>
    <scope>NUCLEOTIDE SEQUENCE [LARGE SCALE GENOMIC DNA]</scope>
    <source>
        <strain evidence="1 2">G2</strain>
    </source>
</reference>
<evidence type="ECO:0000313" key="1">
    <source>
        <dbReference type="EMBL" id="QKI88114.1"/>
    </source>
</evidence>